<dbReference type="Pfam" id="PF04773">
    <property type="entry name" value="FecR"/>
    <property type="match status" value="1"/>
</dbReference>
<dbReference type="InterPro" id="IPR032623">
    <property type="entry name" value="FecR_N"/>
</dbReference>
<dbReference type="Pfam" id="PF16220">
    <property type="entry name" value="DUF4880"/>
    <property type="match status" value="1"/>
</dbReference>
<reference evidence="4 5" key="1">
    <citation type="submission" date="2020-08" db="EMBL/GenBank/DDBJ databases">
        <title>Functional genomics of gut bacteria from endangered species of beetles.</title>
        <authorList>
            <person name="Carlos-Shanley C."/>
        </authorList>
    </citation>
    <scope>NUCLEOTIDE SEQUENCE [LARGE SCALE GENOMIC DNA]</scope>
    <source>
        <strain evidence="4 5">S00123</strain>
    </source>
</reference>
<dbReference type="Gene3D" id="2.60.120.1440">
    <property type="match status" value="1"/>
</dbReference>
<feature type="domain" description="FecR protein" evidence="2">
    <location>
        <begin position="111"/>
        <end position="203"/>
    </location>
</feature>
<proteinExistence type="predicted"/>
<organism evidence="4 5">
    <name type="scientific">Brevundimonas bullata</name>
    <dbReference type="NCBI Taxonomy" id="13160"/>
    <lineage>
        <taxon>Bacteria</taxon>
        <taxon>Pseudomonadati</taxon>
        <taxon>Pseudomonadota</taxon>
        <taxon>Alphaproteobacteria</taxon>
        <taxon>Caulobacterales</taxon>
        <taxon>Caulobacteraceae</taxon>
        <taxon>Brevundimonas</taxon>
    </lineage>
</organism>
<evidence type="ECO:0000259" key="3">
    <source>
        <dbReference type="Pfam" id="PF16220"/>
    </source>
</evidence>
<keyword evidence="1" id="KW-1133">Transmembrane helix</keyword>
<evidence type="ECO:0000313" key="5">
    <source>
        <dbReference type="Proteomes" id="UP000539957"/>
    </source>
</evidence>
<gene>
    <name evidence="4" type="ORF">HNP32_002775</name>
</gene>
<comment type="caution">
    <text evidence="4">The sequence shown here is derived from an EMBL/GenBank/DDBJ whole genome shotgun (WGS) entry which is preliminary data.</text>
</comment>
<keyword evidence="5" id="KW-1185">Reference proteome</keyword>
<sequence>MPAEAKTRTAADDQATDWIARLGTRTISLDTIHEFARWREDPANAEAYRRAEQLWSRTGELAEDPDIQAALAQAQRRRPRRFGAKQIGAVGLTAALAASLAAGVFFWQGRDTYATGIGEQRVLQLADGSRVRLDTASKMRIRFTAGERRIELAEGQALFEVAHNPGRPFVVSTTDASVTAVGTVFEVRRVGSETRVVLVSGAVDVAQAAAPGAPQRLQPNQQSAIKSGKAKVSTVNAHTATSWTDGELTFVDTPLADAVAEVNRYLAAPIRGPPRPACRRR</sequence>
<dbReference type="PANTHER" id="PTHR30273">
    <property type="entry name" value="PERIPLASMIC SIGNAL SENSOR AND SIGMA FACTOR ACTIVATOR FECR-RELATED"/>
    <property type="match status" value="1"/>
</dbReference>
<dbReference type="PANTHER" id="PTHR30273:SF2">
    <property type="entry name" value="PROTEIN FECR"/>
    <property type="match status" value="1"/>
</dbReference>
<keyword evidence="1" id="KW-0472">Membrane</keyword>
<dbReference type="EMBL" id="JACHKY010000004">
    <property type="protein sequence ID" value="MBB4799021.1"/>
    <property type="molecule type" value="Genomic_DNA"/>
</dbReference>
<dbReference type="InterPro" id="IPR012373">
    <property type="entry name" value="Ferrdict_sens_TM"/>
</dbReference>
<feature type="transmembrane region" description="Helical" evidence="1">
    <location>
        <begin position="87"/>
        <end position="107"/>
    </location>
</feature>
<protein>
    <submittedName>
        <fullName evidence="4">Transmembrane sensor</fullName>
    </submittedName>
</protein>
<name>A0A7W7N540_9CAUL</name>
<dbReference type="AlphaFoldDB" id="A0A7W7N540"/>
<dbReference type="RefSeq" id="WP_260398496.1">
    <property type="nucleotide sequence ID" value="NZ_JACHKY010000004.1"/>
</dbReference>
<dbReference type="InterPro" id="IPR006860">
    <property type="entry name" value="FecR"/>
</dbReference>
<evidence type="ECO:0000313" key="4">
    <source>
        <dbReference type="EMBL" id="MBB4799021.1"/>
    </source>
</evidence>
<feature type="domain" description="FecR N-terminal" evidence="3">
    <location>
        <begin position="13"/>
        <end position="54"/>
    </location>
</feature>
<dbReference type="GO" id="GO:0016989">
    <property type="term" value="F:sigma factor antagonist activity"/>
    <property type="evidence" value="ECO:0007669"/>
    <property type="project" value="TreeGrafter"/>
</dbReference>
<evidence type="ECO:0000256" key="1">
    <source>
        <dbReference type="SAM" id="Phobius"/>
    </source>
</evidence>
<dbReference type="Proteomes" id="UP000539957">
    <property type="component" value="Unassembled WGS sequence"/>
</dbReference>
<keyword evidence="1 4" id="KW-0812">Transmembrane</keyword>
<accession>A0A7W7N540</accession>
<evidence type="ECO:0000259" key="2">
    <source>
        <dbReference type="Pfam" id="PF04773"/>
    </source>
</evidence>
<dbReference type="PIRSF" id="PIRSF018266">
    <property type="entry name" value="FecR"/>
    <property type="match status" value="1"/>
</dbReference>